<comment type="similarity">
    <text evidence="2">Belongs to the ustYa family.</text>
</comment>
<dbReference type="AlphaFoldDB" id="A0A9P4ML23"/>
<comment type="pathway">
    <text evidence="1">Mycotoxin biosynthesis.</text>
</comment>
<evidence type="ECO:0000256" key="2">
    <source>
        <dbReference type="ARBA" id="ARBA00035112"/>
    </source>
</evidence>
<comment type="caution">
    <text evidence="3">The sequence shown here is derived from an EMBL/GenBank/DDBJ whole genome shotgun (WGS) entry which is preliminary data.</text>
</comment>
<evidence type="ECO:0000313" key="3">
    <source>
        <dbReference type="EMBL" id="KAF2196599.1"/>
    </source>
</evidence>
<dbReference type="PANTHER" id="PTHR33365:SF4">
    <property type="entry name" value="CYCLOCHLOROTINE BIOSYNTHESIS PROTEIN O"/>
    <property type="match status" value="1"/>
</dbReference>
<name>A0A9P4ML23_9PLEO</name>
<accession>A0A9P4ML23</accession>
<evidence type="ECO:0000313" key="4">
    <source>
        <dbReference type="Proteomes" id="UP000799536"/>
    </source>
</evidence>
<dbReference type="PANTHER" id="PTHR33365">
    <property type="entry name" value="YALI0B05434P"/>
    <property type="match status" value="1"/>
</dbReference>
<gene>
    <name evidence="3" type="ORF">GQ43DRAFT_382898</name>
</gene>
<reference evidence="3" key="1">
    <citation type="journal article" date="2020" name="Stud. Mycol.">
        <title>101 Dothideomycetes genomes: a test case for predicting lifestyles and emergence of pathogens.</title>
        <authorList>
            <person name="Haridas S."/>
            <person name="Albert R."/>
            <person name="Binder M."/>
            <person name="Bloem J."/>
            <person name="Labutti K."/>
            <person name="Salamov A."/>
            <person name="Andreopoulos B."/>
            <person name="Baker S."/>
            <person name="Barry K."/>
            <person name="Bills G."/>
            <person name="Bluhm B."/>
            <person name="Cannon C."/>
            <person name="Castanera R."/>
            <person name="Culley D."/>
            <person name="Daum C."/>
            <person name="Ezra D."/>
            <person name="Gonzalez J."/>
            <person name="Henrissat B."/>
            <person name="Kuo A."/>
            <person name="Liang C."/>
            <person name="Lipzen A."/>
            <person name="Lutzoni F."/>
            <person name="Magnuson J."/>
            <person name="Mondo S."/>
            <person name="Nolan M."/>
            <person name="Ohm R."/>
            <person name="Pangilinan J."/>
            <person name="Park H.-J."/>
            <person name="Ramirez L."/>
            <person name="Alfaro M."/>
            <person name="Sun H."/>
            <person name="Tritt A."/>
            <person name="Yoshinaga Y."/>
            <person name="Zwiers L.-H."/>
            <person name="Turgeon B."/>
            <person name="Goodwin S."/>
            <person name="Spatafora J."/>
            <person name="Crous P."/>
            <person name="Grigoriev I."/>
        </authorList>
    </citation>
    <scope>NUCLEOTIDE SEQUENCE</scope>
    <source>
        <strain evidence="3">ATCC 74209</strain>
    </source>
</reference>
<protein>
    <submittedName>
        <fullName evidence="3">Uncharacterized protein</fullName>
    </submittedName>
</protein>
<keyword evidence="4" id="KW-1185">Reference proteome</keyword>
<dbReference type="InterPro" id="IPR021765">
    <property type="entry name" value="UstYa-like"/>
</dbReference>
<proteinExistence type="inferred from homology"/>
<evidence type="ECO:0000256" key="1">
    <source>
        <dbReference type="ARBA" id="ARBA00004685"/>
    </source>
</evidence>
<organism evidence="3 4">
    <name type="scientific">Delitschia confertaspora ATCC 74209</name>
    <dbReference type="NCBI Taxonomy" id="1513339"/>
    <lineage>
        <taxon>Eukaryota</taxon>
        <taxon>Fungi</taxon>
        <taxon>Dikarya</taxon>
        <taxon>Ascomycota</taxon>
        <taxon>Pezizomycotina</taxon>
        <taxon>Dothideomycetes</taxon>
        <taxon>Pleosporomycetidae</taxon>
        <taxon>Pleosporales</taxon>
        <taxon>Delitschiaceae</taxon>
        <taxon>Delitschia</taxon>
    </lineage>
</organism>
<dbReference type="GO" id="GO:0043386">
    <property type="term" value="P:mycotoxin biosynthetic process"/>
    <property type="evidence" value="ECO:0007669"/>
    <property type="project" value="InterPro"/>
</dbReference>
<dbReference type="OrthoDB" id="3687641at2759"/>
<dbReference type="Proteomes" id="UP000799536">
    <property type="component" value="Unassembled WGS sequence"/>
</dbReference>
<dbReference type="Pfam" id="PF11807">
    <property type="entry name" value="UstYa"/>
    <property type="match status" value="1"/>
</dbReference>
<sequence length="189" mass="21882">MEQLMEDFEIYSPAVHIVEYEHTQFKLASPLNSSAYVGFGPDVDNAWNRISYVPDVFVNDDGMKKLHKPMDSMMTDDPKTGEPGYRVGLEVFHQLHCLNLLRQATRPDHYRRLGGDLADQPEMLRGHLDHCIEILRLNLQCHSDIHAFTFHEKEGLEGPWPDYESHRVCRNFEGLLEWTKENGLPFTDA</sequence>
<dbReference type="EMBL" id="ML994357">
    <property type="protein sequence ID" value="KAF2196599.1"/>
    <property type="molecule type" value="Genomic_DNA"/>
</dbReference>